<dbReference type="RefSeq" id="WP_168888051.1">
    <property type="nucleotide sequence ID" value="NZ_JABAHY010000011.1"/>
</dbReference>
<comment type="caution">
    <text evidence="1">The sequence shown here is derived from an EMBL/GenBank/DDBJ whole genome shotgun (WGS) entry which is preliminary data.</text>
</comment>
<accession>A0A7X8YEJ7</accession>
<gene>
    <name evidence="1" type="ORF">HGQ17_11325</name>
</gene>
<keyword evidence="2" id="KW-1185">Reference proteome</keyword>
<dbReference type="AlphaFoldDB" id="A0A7X8YEJ7"/>
<name>A0A7X8YEJ7_9MICC</name>
<protein>
    <submittedName>
        <fullName evidence="1">Uncharacterized protein</fullName>
    </submittedName>
</protein>
<organism evidence="1 2">
    <name type="scientific">Nesterenkonia sedimenti</name>
    <dbReference type="NCBI Taxonomy" id="1463632"/>
    <lineage>
        <taxon>Bacteria</taxon>
        <taxon>Bacillati</taxon>
        <taxon>Actinomycetota</taxon>
        <taxon>Actinomycetes</taxon>
        <taxon>Micrococcales</taxon>
        <taxon>Micrococcaceae</taxon>
        <taxon>Nesterenkonia</taxon>
    </lineage>
</organism>
<evidence type="ECO:0000313" key="2">
    <source>
        <dbReference type="Proteomes" id="UP000523139"/>
    </source>
</evidence>
<sequence length="174" mass="18884">MVIQTERGQAEEQIVAALRAVFDASVMNFGSYNLLFATNEPGAQPGETVGEGSLSEGPSAQEEVQQATHLLVGYRREPAEMVLCPVDLNTVLPPNNDDDAVAPKVPVLVNMTNLAGMAAQGSSVEIALSTGRRVKLDIQPEVVFEQTPQTPLHQGLDVEDFYSFLDHFMDTVER</sequence>
<evidence type="ECO:0000313" key="1">
    <source>
        <dbReference type="EMBL" id="NLS10570.1"/>
    </source>
</evidence>
<dbReference type="Proteomes" id="UP000523139">
    <property type="component" value="Unassembled WGS sequence"/>
</dbReference>
<reference evidence="1 2" key="1">
    <citation type="submission" date="2020-04" db="EMBL/GenBank/DDBJ databases">
        <title>Nesterenkonia sp. nov., isolated from marine sediment.</title>
        <authorList>
            <person name="Zhang G."/>
        </authorList>
    </citation>
    <scope>NUCLEOTIDE SEQUENCE [LARGE SCALE GENOMIC DNA]</scope>
    <source>
        <strain evidence="1 2">MY13</strain>
    </source>
</reference>
<proteinExistence type="predicted"/>
<dbReference type="EMBL" id="JABAHY010000011">
    <property type="protein sequence ID" value="NLS10570.1"/>
    <property type="molecule type" value="Genomic_DNA"/>
</dbReference>